<proteinExistence type="predicted"/>
<organism evidence="2 3">
    <name type="scientific">Botryotinia narcissicola</name>
    <dbReference type="NCBI Taxonomy" id="278944"/>
    <lineage>
        <taxon>Eukaryota</taxon>
        <taxon>Fungi</taxon>
        <taxon>Dikarya</taxon>
        <taxon>Ascomycota</taxon>
        <taxon>Pezizomycotina</taxon>
        <taxon>Leotiomycetes</taxon>
        <taxon>Helotiales</taxon>
        <taxon>Sclerotiniaceae</taxon>
        <taxon>Botryotinia</taxon>
    </lineage>
</organism>
<accession>A0A4Z1IY13</accession>
<dbReference type="EMBL" id="PQXJ01000075">
    <property type="protein sequence ID" value="TGO65664.1"/>
    <property type="molecule type" value="Genomic_DNA"/>
</dbReference>
<evidence type="ECO:0000313" key="2">
    <source>
        <dbReference type="EMBL" id="TGO65664.1"/>
    </source>
</evidence>
<dbReference type="InterPro" id="IPR045518">
    <property type="entry name" value="2EXR"/>
</dbReference>
<comment type="caution">
    <text evidence="2">The sequence shown here is derived from an EMBL/GenBank/DDBJ whole genome shotgun (WGS) entry which is preliminary data.</text>
</comment>
<dbReference type="Proteomes" id="UP000297452">
    <property type="component" value="Unassembled WGS sequence"/>
</dbReference>
<keyword evidence="3" id="KW-1185">Reference proteome</keyword>
<sequence>MTPNTMCNIDGMTDGAFNSSTSGVEKLAICNLQQETNISDSCTNVCKTTPATDIQQVASTLESFPERETTSSDTISREAPSTFEPFPRIAIELRLVIWGLACSQERLLERTTHPTDISFDLGAPTPPVLFVNHESRQEAKKYYKKIRLHFGNLDSAQVGLFRTFFVNPDKDIFDCSSMKFQRNYWRLNDNLLYYYGINSGLSVGSWMCNLFHELRTVKYSHWNCHDGLEFLGHRAVTLMPNLKKFILTTPTTDIPRNILEAFGCRKEKNVCIEGMQSALQKENEKNPACPTPVVEFEISVQTPSSAL</sequence>
<reference evidence="2 3" key="1">
    <citation type="submission" date="2017-12" db="EMBL/GenBank/DDBJ databases">
        <title>Comparative genomics of Botrytis spp.</title>
        <authorList>
            <person name="Valero-Jimenez C.A."/>
            <person name="Tapia P."/>
            <person name="Veloso J."/>
            <person name="Silva-Moreno E."/>
            <person name="Staats M."/>
            <person name="Valdes J.H."/>
            <person name="Van Kan J.A.L."/>
        </authorList>
    </citation>
    <scope>NUCLEOTIDE SEQUENCE [LARGE SCALE GENOMIC DNA]</scope>
    <source>
        <strain evidence="2 3">MUCL2120</strain>
    </source>
</reference>
<dbReference type="AlphaFoldDB" id="A0A4Z1IY13"/>
<dbReference type="PANTHER" id="PTHR35910">
    <property type="entry name" value="2EXR DOMAIN-CONTAINING PROTEIN"/>
    <property type="match status" value="1"/>
</dbReference>
<feature type="domain" description="2EXR" evidence="1">
    <location>
        <begin position="83"/>
        <end position="173"/>
    </location>
</feature>
<dbReference type="Pfam" id="PF20150">
    <property type="entry name" value="2EXR"/>
    <property type="match status" value="1"/>
</dbReference>
<gene>
    <name evidence="2" type="ORF">BOTNAR_0075g00140</name>
</gene>
<evidence type="ECO:0000313" key="3">
    <source>
        <dbReference type="Proteomes" id="UP000297452"/>
    </source>
</evidence>
<dbReference type="OrthoDB" id="3473305at2759"/>
<dbReference type="PANTHER" id="PTHR35910:SF1">
    <property type="entry name" value="2EXR DOMAIN-CONTAINING PROTEIN"/>
    <property type="match status" value="1"/>
</dbReference>
<name>A0A4Z1IY13_9HELO</name>
<evidence type="ECO:0000259" key="1">
    <source>
        <dbReference type="Pfam" id="PF20150"/>
    </source>
</evidence>
<protein>
    <recommendedName>
        <fullName evidence="1">2EXR domain-containing protein</fullName>
    </recommendedName>
</protein>